<dbReference type="EMBL" id="MNVO01000024">
    <property type="protein sequence ID" value="OIO32918.1"/>
    <property type="molecule type" value="Genomic_DNA"/>
</dbReference>
<proteinExistence type="inferred from homology"/>
<dbReference type="GO" id="GO:0046961">
    <property type="term" value="F:proton-transporting ATPase activity, rotational mechanism"/>
    <property type="evidence" value="ECO:0007669"/>
    <property type="project" value="InterPro"/>
</dbReference>
<dbReference type="GO" id="GO:0033179">
    <property type="term" value="C:proton-transporting V-type ATPase, V0 domain"/>
    <property type="evidence" value="ECO:0007669"/>
    <property type="project" value="InterPro"/>
</dbReference>
<feature type="transmembrane region" description="Helical" evidence="8">
    <location>
        <begin position="477"/>
        <end position="495"/>
    </location>
</feature>
<evidence type="ECO:0000313" key="9">
    <source>
        <dbReference type="EMBL" id="OIO32918.1"/>
    </source>
</evidence>
<evidence type="ECO:0000256" key="5">
    <source>
        <dbReference type="ARBA" id="ARBA00022989"/>
    </source>
</evidence>
<evidence type="ECO:0000256" key="1">
    <source>
        <dbReference type="ARBA" id="ARBA00004141"/>
    </source>
</evidence>
<gene>
    <name evidence="9" type="ORF">AUJ44_01255</name>
</gene>
<name>A0A1J4VEJ5_9BACT</name>
<comment type="subcellular location">
    <subcellularLocation>
        <location evidence="1">Membrane</location>
        <topology evidence="1">Multi-pass membrane protein</topology>
    </subcellularLocation>
</comment>
<dbReference type="GO" id="GO:0016471">
    <property type="term" value="C:vacuolar proton-transporting V-type ATPase complex"/>
    <property type="evidence" value="ECO:0007669"/>
    <property type="project" value="TreeGrafter"/>
</dbReference>
<comment type="caution">
    <text evidence="9">The sequence shown here is derived from an EMBL/GenBank/DDBJ whole genome shotgun (WGS) entry which is preliminary data.</text>
</comment>
<evidence type="ECO:0000256" key="8">
    <source>
        <dbReference type="SAM" id="Phobius"/>
    </source>
</evidence>
<reference evidence="9 10" key="1">
    <citation type="journal article" date="2016" name="Environ. Microbiol.">
        <title>Genomic resolution of a cold subsurface aquifer community provides metabolic insights for novel microbes adapted to high CO concentrations.</title>
        <authorList>
            <person name="Probst A.J."/>
            <person name="Castelle C.J."/>
            <person name="Singh A."/>
            <person name="Brown C.T."/>
            <person name="Anantharaman K."/>
            <person name="Sharon I."/>
            <person name="Hug L.A."/>
            <person name="Burstein D."/>
            <person name="Emerson J.B."/>
            <person name="Thomas B.C."/>
            <person name="Banfield J.F."/>
        </authorList>
    </citation>
    <scope>NUCLEOTIDE SEQUENCE [LARGE SCALE GENOMIC DNA]</scope>
    <source>
        <strain evidence="9">CG1_02_47_685</strain>
    </source>
</reference>
<comment type="similarity">
    <text evidence="2">Belongs to the V-ATPase 116 kDa subunit family.</text>
</comment>
<dbReference type="PANTHER" id="PTHR11629:SF63">
    <property type="entry name" value="V-TYPE PROTON ATPASE SUBUNIT A"/>
    <property type="match status" value="1"/>
</dbReference>
<evidence type="ECO:0000256" key="6">
    <source>
        <dbReference type="ARBA" id="ARBA00023065"/>
    </source>
</evidence>
<evidence type="ECO:0000256" key="3">
    <source>
        <dbReference type="ARBA" id="ARBA00022448"/>
    </source>
</evidence>
<feature type="transmembrane region" description="Helical" evidence="8">
    <location>
        <begin position="396"/>
        <end position="420"/>
    </location>
</feature>
<evidence type="ECO:0000256" key="4">
    <source>
        <dbReference type="ARBA" id="ARBA00022692"/>
    </source>
</evidence>
<protein>
    <submittedName>
        <fullName evidence="9">Uncharacterized protein</fullName>
    </submittedName>
</protein>
<keyword evidence="3" id="KW-0813">Transport</keyword>
<keyword evidence="5 8" id="KW-1133">Transmembrane helix</keyword>
<feature type="transmembrane region" description="Helical" evidence="8">
    <location>
        <begin position="358"/>
        <end position="384"/>
    </location>
</feature>
<organism evidence="9 10">
    <name type="scientific">Candidatus Nomurabacteria bacterium CG1_02_47_685</name>
    <dbReference type="NCBI Taxonomy" id="1805282"/>
    <lineage>
        <taxon>Bacteria</taxon>
        <taxon>Candidatus Nomuraibacteriota</taxon>
    </lineage>
</organism>
<sequence length="646" mass="73565">MAIIEMQKLRLSLHDKAVDVLNAIQKQGFVEFSEISEQKRKYLETKEKTTFEFDYVSNRLDFAVNFLSRYEKPGGKLERMFEGSKVRVTEEEMEEATRSFYFNDLVETAQNIEEKMNDDRAKMKALDEEAKILAGWENLDTRLALGTNTATTQTIFVVEKKTPAETLHEILLGKNTPHHIERVGEHTFTLICFTDERESVDNTLREYEFETITLPKRRGTPKEELERIRRAKAKVARKMEFREQYATGLTKHLPKLKMMSDSIFWKKQKHDVASGATRTKNVLVFEGWCPRKRFDELKNVIAEHTDLFALEPINLDEGEEPPVEIENRGFVKPFENVTRLYGLPGYNDVDPTVFLSGFFFIFFGLALTDVGYGIVLALVTAFIIKRYHVPDDLRSFLRLLMFGGIATAVIGVFFGGYFGIDMKYMPAWVQSIQQFDPIKDPIPVFYLSLALGAAQIMFGIALKIVREAKNNALVDGILDQGPWLAAFFSLILFGGNKLGYLGGAQTPYVWFIYASLFSLVLTQGRKEKNIIMKLLKGVLSLYNSVGFFSDILSYSRLLALGLATSALAFAVNLIAQMVKGTPFVGLLLMAMILVIGHLFNMVVNILGAFVHGARLQFVEFFGKFIIGTGKNFRPFKREERYVIVYK</sequence>
<dbReference type="GO" id="GO:0051117">
    <property type="term" value="F:ATPase binding"/>
    <property type="evidence" value="ECO:0007669"/>
    <property type="project" value="TreeGrafter"/>
</dbReference>
<keyword evidence="4 8" id="KW-0812">Transmembrane</keyword>
<dbReference type="InterPro" id="IPR002490">
    <property type="entry name" value="V-ATPase_116kDa_su"/>
</dbReference>
<dbReference type="STRING" id="1805282.AUJ44_01255"/>
<dbReference type="AlphaFoldDB" id="A0A1J4VEJ5"/>
<dbReference type="Pfam" id="PF01496">
    <property type="entry name" value="V_ATPase_I"/>
    <property type="match status" value="2"/>
</dbReference>
<feature type="transmembrane region" description="Helical" evidence="8">
    <location>
        <begin position="584"/>
        <end position="610"/>
    </location>
</feature>
<dbReference type="Proteomes" id="UP000183206">
    <property type="component" value="Unassembled WGS sequence"/>
</dbReference>
<evidence type="ECO:0000313" key="10">
    <source>
        <dbReference type="Proteomes" id="UP000183206"/>
    </source>
</evidence>
<keyword evidence="6" id="KW-0406">Ion transport</keyword>
<feature type="transmembrane region" description="Helical" evidence="8">
    <location>
        <begin position="557"/>
        <end position="578"/>
    </location>
</feature>
<feature type="transmembrane region" description="Helical" evidence="8">
    <location>
        <begin position="507"/>
        <end position="524"/>
    </location>
</feature>
<evidence type="ECO:0000256" key="2">
    <source>
        <dbReference type="ARBA" id="ARBA00009904"/>
    </source>
</evidence>
<feature type="transmembrane region" description="Helical" evidence="8">
    <location>
        <begin position="444"/>
        <end position="465"/>
    </location>
</feature>
<dbReference type="GO" id="GO:0007035">
    <property type="term" value="P:vacuolar acidification"/>
    <property type="evidence" value="ECO:0007669"/>
    <property type="project" value="TreeGrafter"/>
</dbReference>
<accession>A0A1J4VEJ5</accession>
<dbReference type="PANTHER" id="PTHR11629">
    <property type="entry name" value="VACUOLAR PROTON ATPASES"/>
    <property type="match status" value="1"/>
</dbReference>
<keyword evidence="7 8" id="KW-0472">Membrane</keyword>
<evidence type="ECO:0000256" key="7">
    <source>
        <dbReference type="ARBA" id="ARBA00023136"/>
    </source>
</evidence>